<accession>A0A4U8TGP0</accession>
<evidence type="ECO:0000313" key="3">
    <source>
        <dbReference type="Proteomes" id="UP000029861"/>
    </source>
</evidence>
<dbReference type="Proteomes" id="UP000029861">
    <property type="component" value="Unassembled WGS sequence"/>
</dbReference>
<sequence>MNFIYKSMLGFIVCLNLVIADSRLDSKRGIESSQTQDSVKPTDSKTKNKWLDATIKRIKILFNQNNYVEDAKCDENWQKKVCDGSIMCYATKCFYPQANIDMMHRIFLENLVLYLKHHHTTNEKDRIAHLSKLSNLGLPKDNEEHNYTFINSYNVKCTYTLWRKDDKTLFFNLSGCLGRENQRVTRTLIQDDLGVIELYEHVAY</sequence>
<reference evidence="1 4" key="3">
    <citation type="submission" date="2024-06" db="EMBL/GenBank/DDBJ databases">
        <title>Draft genome sequence of Helicobacter trogontum NHP16-4001.</title>
        <authorList>
            <person name="Rimbara E."/>
            <person name="Suzuki M."/>
        </authorList>
    </citation>
    <scope>NUCLEOTIDE SEQUENCE [LARGE SCALE GENOMIC DNA]</scope>
    <source>
        <strain evidence="1 4">NHP16-4001</strain>
    </source>
</reference>
<dbReference type="Proteomes" id="UP001562457">
    <property type="component" value="Unassembled WGS sequence"/>
</dbReference>
<organism evidence="2 3">
    <name type="scientific">Helicobacter trogontum</name>
    <dbReference type="NCBI Taxonomy" id="50960"/>
    <lineage>
        <taxon>Bacteria</taxon>
        <taxon>Pseudomonadati</taxon>
        <taxon>Campylobacterota</taxon>
        <taxon>Epsilonproteobacteria</taxon>
        <taxon>Campylobacterales</taxon>
        <taxon>Helicobacteraceae</taxon>
        <taxon>Helicobacter</taxon>
    </lineage>
</organism>
<name>A0A4U8TGP0_9HELI</name>
<dbReference type="AlphaFoldDB" id="A0A4U8TGP0"/>
<evidence type="ECO:0000313" key="1">
    <source>
        <dbReference type="EMBL" id="GAB0172497.1"/>
    </source>
</evidence>
<evidence type="ECO:0000313" key="2">
    <source>
        <dbReference type="EMBL" id="TLD99361.1"/>
    </source>
</evidence>
<keyword evidence="4" id="KW-1185">Reference proteome</keyword>
<protein>
    <submittedName>
        <fullName evidence="2">Uncharacterized protein</fullName>
    </submittedName>
</protein>
<dbReference type="EMBL" id="JRPK02000003">
    <property type="protein sequence ID" value="TLD99361.1"/>
    <property type="molecule type" value="Genomic_DNA"/>
</dbReference>
<gene>
    <name evidence="2" type="ORF">LS80_001575</name>
    <name evidence="1" type="ORF">NHP164001_05100</name>
</gene>
<comment type="caution">
    <text evidence="2">The sequence shown here is derived from an EMBL/GenBank/DDBJ whole genome shotgun (WGS) entry which is preliminary data.</text>
</comment>
<dbReference type="EMBL" id="BAAFHN010000007">
    <property type="protein sequence ID" value="GAB0172497.1"/>
    <property type="molecule type" value="Genomic_DNA"/>
</dbReference>
<reference evidence="2 3" key="1">
    <citation type="journal article" date="2014" name="Genome Announc.">
        <title>Draft genome sequences of eight enterohepatic helicobacter species isolated from both laboratory and wild rodents.</title>
        <authorList>
            <person name="Sheh A."/>
            <person name="Shen Z."/>
            <person name="Fox J.G."/>
        </authorList>
    </citation>
    <scope>NUCLEOTIDE SEQUENCE [LARGE SCALE GENOMIC DNA]</scope>
    <source>
        <strain evidence="2 3">ATCC 49310</strain>
    </source>
</reference>
<proteinExistence type="predicted"/>
<reference evidence="2" key="2">
    <citation type="submission" date="2018-04" db="EMBL/GenBank/DDBJ databases">
        <authorList>
            <person name="Sheh A."/>
            <person name="Shen Z."/>
            <person name="Mannion A.J."/>
            <person name="Fox J.G."/>
        </authorList>
    </citation>
    <scope>NUCLEOTIDE SEQUENCE</scope>
    <source>
        <strain evidence="2">ATCC 49310</strain>
    </source>
</reference>
<evidence type="ECO:0000313" key="4">
    <source>
        <dbReference type="Proteomes" id="UP001562457"/>
    </source>
</evidence>
<dbReference type="RefSeq" id="WP_034318977.1">
    <property type="nucleotide sequence ID" value="NZ_BAAFHN010000007.1"/>
</dbReference>